<proteinExistence type="predicted"/>
<protein>
    <submittedName>
        <fullName evidence="7">Cell wall protein DAN4</fullName>
    </submittedName>
</protein>
<dbReference type="InterPro" id="IPR022385">
    <property type="entry name" value="Rhs_assc_core"/>
</dbReference>
<feature type="domain" description="Teneurin-like YD-shell" evidence="5">
    <location>
        <begin position="1661"/>
        <end position="1774"/>
    </location>
</feature>
<accession>A0A5P9Q594</accession>
<dbReference type="KEGG" id="lxl:KDY119_00021"/>
<evidence type="ECO:0000256" key="1">
    <source>
        <dbReference type="ARBA" id="ARBA00022737"/>
    </source>
</evidence>
<evidence type="ECO:0000259" key="5">
    <source>
        <dbReference type="Pfam" id="PF25023"/>
    </source>
</evidence>
<dbReference type="InterPro" id="IPR008258">
    <property type="entry name" value="Transglycosylase_SLT_dom_1"/>
</dbReference>
<evidence type="ECO:0000256" key="2">
    <source>
        <dbReference type="SAM" id="MobiDB-lite"/>
    </source>
</evidence>
<dbReference type="Pfam" id="PF25023">
    <property type="entry name" value="TEN_YD-shell"/>
    <property type="match status" value="2"/>
</dbReference>
<dbReference type="InterPro" id="IPR011044">
    <property type="entry name" value="Quino_amine_DH_bsu"/>
</dbReference>
<gene>
    <name evidence="7" type="ORF">KDY119_00021</name>
</gene>
<dbReference type="EMBL" id="CP045529">
    <property type="protein sequence ID" value="QFU96537.1"/>
    <property type="molecule type" value="Genomic_DNA"/>
</dbReference>
<dbReference type="InterPro" id="IPR006530">
    <property type="entry name" value="YD"/>
</dbReference>
<dbReference type="Pfam" id="PF01464">
    <property type="entry name" value="SLT"/>
    <property type="match status" value="1"/>
</dbReference>
<evidence type="ECO:0000259" key="3">
    <source>
        <dbReference type="Pfam" id="PF01464"/>
    </source>
</evidence>
<evidence type="ECO:0000259" key="6">
    <source>
        <dbReference type="Pfam" id="PF25275"/>
    </source>
</evidence>
<dbReference type="Proteomes" id="UP000326702">
    <property type="component" value="Chromosome"/>
</dbReference>
<keyword evidence="8" id="KW-1185">Reference proteome</keyword>
<dbReference type="Gene3D" id="3.90.930.1">
    <property type="match status" value="1"/>
</dbReference>
<dbReference type="InterPro" id="IPR056823">
    <property type="entry name" value="TEN-like_YD-shell"/>
</dbReference>
<dbReference type="InterPro" id="IPR031325">
    <property type="entry name" value="RHS_repeat"/>
</dbReference>
<dbReference type="SUPFAM" id="SSF53955">
    <property type="entry name" value="Lysozyme-like"/>
    <property type="match status" value="1"/>
</dbReference>
<dbReference type="NCBIfam" id="TIGR03696">
    <property type="entry name" value="Rhs_assc_core"/>
    <property type="match status" value="1"/>
</dbReference>
<dbReference type="InterPro" id="IPR050708">
    <property type="entry name" value="T6SS_VgrG/RHS"/>
</dbReference>
<reference evidence="7 8" key="1">
    <citation type="submission" date="2019-10" db="EMBL/GenBank/DDBJ databases">
        <title>Genome sequence of Luteimicrobium xylanilyticum HY-24.</title>
        <authorList>
            <person name="Kim D.Y."/>
            <person name="Park H.-Y."/>
        </authorList>
    </citation>
    <scope>NUCLEOTIDE SEQUENCE [LARGE SCALE GENOMIC DNA]</scope>
    <source>
        <strain evidence="7 8">HY-24</strain>
    </source>
</reference>
<dbReference type="NCBIfam" id="TIGR01643">
    <property type="entry name" value="YD_repeat_2x"/>
    <property type="match status" value="12"/>
</dbReference>
<feature type="compositionally biased region" description="Polar residues" evidence="2">
    <location>
        <begin position="321"/>
        <end position="330"/>
    </location>
</feature>
<dbReference type="Gene3D" id="1.10.530.10">
    <property type="match status" value="1"/>
</dbReference>
<dbReference type="InterPro" id="IPR023346">
    <property type="entry name" value="Lysozyme-like_dom_sf"/>
</dbReference>
<feature type="domain" description="Transglycosylase SLT" evidence="3">
    <location>
        <begin position="510"/>
        <end position="642"/>
    </location>
</feature>
<organism evidence="7 8">
    <name type="scientific">Luteimicrobium xylanilyticum</name>
    <dbReference type="NCBI Taxonomy" id="1133546"/>
    <lineage>
        <taxon>Bacteria</taxon>
        <taxon>Bacillati</taxon>
        <taxon>Actinomycetota</taxon>
        <taxon>Actinomycetes</taxon>
        <taxon>Micrococcales</taxon>
        <taxon>Luteimicrobium</taxon>
    </lineage>
</organism>
<dbReference type="PANTHER" id="PTHR32305:SF17">
    <property type="entry name" value="TRNA NUCLEASE WAPA"/>
    <property type="match status" value="1"/>
</dbReference>
<feature type="domain" description="DUF6531" evidence="4">
    <location>
        <begin position="1033"/>
        <end position="1118"/>
    </location>
</feature>
<dbReference type="SUPFAM" id="SSF50969">
    <property type="entry name" value="YVTN repeat-like/Quinoprotein amine dehydrogenase"/>
    <property type="match status" value="1"/>
</dbReference>
<name>A0A5P9Q594_9MICO</name>
<evidence type="ECO:0000313" key="7">
    <source>
        <dbReference type="EMBL" id="QFU96537.1"/>
    </source>
</evidence>
<dbReference type="InterPro" id="IPR033803">
    <property type="entry name" value="CBD-like_Golvesin-Xly"/>
</dbReference>
<sequence length="2253" mass="231932">MWPASGALTKDVAVSGYGASDGFHVQVARESDGFVWSDVAVIDPGGLDEATWYGYECVSGDGKFAAVSVLPGSLVNLDEARDRGAFAYSVDLSDGTVQPLLSGVSFQYSSPGCGVGHEATFTASVDDTQQVTSVAVVDLSSGKVKASAVVAGQVTSAVPAGDGVVGALGSALVSFGSGGSVAKPAAPAVRAAAGGRPFELAASKGGGVDFVVAATKGAKASVGHWDAKSSSRPGTWGSGELGQVRLQAGRAGRNTVAGVTSGARPAAVGLRKVKAPSKLGAPQLVSLDGAAVFATSSGVKADDQAAGPVLSQVGSTASQDVLSATQTSRGSPVVAPVTTMSNRAPAGVDADEALSAPTRPAPTQDHDGIGVKPSKTAQSSTRASASFSSLLFSSAVQQAPAPGVVEQPATIAPLTAQSASAQSASAQTVSTQAVQTPKCGVARLDPTLQALQPSPSQVDWAVQMAEQGLLTGSAYTRPADFAHLGLVAYAPNSDFSKIALHHPSSDTWDSVPRSVMEAIMAQESNFDQASWHSLPGISGDPLIGDYYGAKGSIDKIDYANADCGYGITQLTTGMAASETSITLHGKMKVAADYQENIVAGLQVLEKTWNQLYDAGITLNGGDPKYLENWYLAIWAYNSGIQPNAAFGNTTGCTPSASCTGPDGTWGLGWSNNPQNPAYPPDRAPYLKTTYADAAHPADWPYQERVMGWMASPIIRLSQPAFVTPTYHGGNTWIQLPAADTFCTTSNDCDPDYADPDDATHAGCTLADYECWWHEPVTFVADCAATCATSSYQYATGSSEPSYASPHPPTCDLDASKVPTTSHGAPIVVDDIADPADNRQGCSSMNWSNDGTFAMSYGTNSAGDPVGQIDTHQLGAGFGGHIFFTHTEAASDTELVNTGTWTPNLPSLQYYKVKIHLPATGASATNVVYEIHPGGGAAPWKIRVNQDWGSEQWVTIGTFAMQDGGYVSLSNASDAVANGTVGYSSYDVAFDAVAFLPQGGTPGKPIGGPPGIKDAPKGSNPAWVNCGCVQRTAGDPVNTATGYFGDTFTDLATPGYAGGLAITRSYASAIADPDGPNGSGATDGAFGYGWTYTYGMSATTDATSGDVTITQEDASQVTFTDDAGTYTPTAPRFDATLTKSGSSYTFTRKGTQFFTFDAASGHLTKITDLAGTVASPAYGTTLSYDASGNLHTVTDPSGHIYTLTWTGGHITKVTDTAGREVDYTYDTAGDLTDVYGVNTTRSGAALGDQDHAQYTYDAHHLLVSMRTPANYAKTGTPAPVTSMVYDTSERVTSQSDPDGNTTTFTYGPDAGLDAGQTLVTDGAGHKRLDVYTDGLLTSQTTGYGTAAAGTWSYTYDPVTLGVSTATDPDGNATTYTYDDQGNVTSASDAAGFATSYAYDTHGDLLQSTDANGTQTTLTYNDAGQVTSTAVARPEQSAEVSDGNPTDPSIRTTHDTYADAAHPGLPTSSTDARGKTTTYTYDADGNRASVTDPDGHTTRSRYEHATGFLLATVTATGVAAGTTATCTPPAAGCTTYAYDDHGRVLTVTNPAGEASTAVYDADGNRVSSTDPNGHTTTTTYDPAGQATTVTAADATTTHTAYNPDGTVKSTTDANGKITTYTYDAQGRPVTRTDPDAHTTTTAYDPAGRTTAVTTPDTKTTSYTYDAAGHVTGVDYSDPGTTDVTRSYDPDGNLAATTDATGTSTWTYDNFGEPVTVTAGAGAITRYAYDPDGDATTITYPGARAVTRTFDDSGTLATVTDWNDNTTSFGYTPDGQLTATTYPNGTTSSTTLDALAAPSAVTLTGSSGTLAKIAYTRDADSQITARTPSNGAPGTAQTYGYDETNQLTSATDTTGATGYAYDDAGHPTTVADTTQAYDDNGALCWTTTTSTTATACDSPPAGATTYTYDTDGRRTTTATGTTTSATYTWNQAGQLTTVTTPAGTEHLTYDANGLRTTVTNATTTTETDTWDLTSSLPLLLDDGSTSYLYGPGATPIEQLGDTSTDIQWYFTDAQGSTIALTDTTGTVCATNTYDPWGHTTNHTGITTRLGYDGQLTDTLTGLLYLRARYYDPTTTQFLTTDPAITTTLQAYLYTRNDPLNLTDPLGLFSWGAVLGAVSIGTAVAAVAIGSIVLAPETGGLSVAAGIEAEAALAGWATAASALEYTSVVTAVGAGVEDCTAEGWTTPSCVVDGVAAAAGGGGLVFGKAPALLRVSKEAGEVVDKVGGIVGAHLSLLPTVSGFADDGESEEGSGCGER</sequence>
<dbReference type="Pfam" id="PF05593">
    <property type="entry name" value="RHS_repeat"/>
    <property type="match status" value="8"/>
</dbReference>
<evidence type="ECO:0000313" key="8">
    <source>
        <dbReference type="Proteomes" id="UP000326702"/>
    </source>
</evidence>
<dbReference type="Pfam" id="PF20148">
    <property type="entry name" value="DUF6531"/>
    <property type="match status" value="1"/>
</dbReference>
<keyword evidence="1" id="KW-0677">Repeat</keyword>
<feature type="region of interest" description="Disordered" evidence="2">
    <location>
        <begin position="1426"/>
        <end position="1446"/>
    </location>
</feature>
<dbReference type="Pfam" id="PF25275">
    <property type="entry name" value="Golvesin_C"/>
    <property type="match status" value="1"/>
</dbReference>
<feature type="domain" description="Teneurin-like YD-shell" evidence="5">
    <location>
        <begin position="2003"/>
        <end position="2085"/>
    </location>
</feature>
<feature type="domain" description="Golvesin/Xly CBD-like" evidence="6">
    <location>
        <begin position="890"/>
        <end position="974"/>
    </location>
</feature>
<dbReference type="PANTHER" id="PTHR32305">
    <property type="match status" value="1"/>
</dbReference>
<dbReference type="Gene3D" id="2.180.10.10">
    <property type="entry name" value="RHS repeat-associated core"/>
    <property type="match status" value="3"/>
</dbReference>
<dbReference type="InterPro" id="IPR045351">
    <property type="entry name" value="DUF6531"/>
</dbReference>
<evidence type="ECO:0000259" key="4">
    <source>
        <dbReference type="Pfam" id="PF20148"/>
    </source>
</evidence>
<feature type="region of interest" description="Disordered" evidence="2">
    <location>
        <begin position="321"/>
        <end position="380"/>
    </location>
</feature>